<dbReference type="InterPro" id="IPR050327">
    <property type="entry name" value="Proton-linked_MCT"/>
</dbReference>
<dbReference type="PANTHER" id="PTHR11360">
    <property type="entry name" value="MONOCARBOXYLATE TRANSPORTER"/>
    <property type="match status" value="1"/>
</dbReference>
<dbReference type="GO" id="GO:0022857">
    <property type="term" value="F:transmembrane transporter activity"/>
    <property type="evidence" value="ECO:0007669"/>
    <property type="project" value="InterPro"/>
</dbReference>
<reference evidence="6 7" key="1">
    <citation type="submission" date="2018-06" db="EMBL/GenBank/DDBJ databases">
        <title>Genomic Encyclopedia of Archaeal and Bacterial Type Strains, Phase II (KMG-II): from individual species to whole genera.</title>
        <authorList>
            <person name="Goeker M."/>
        </authorList>
    </citation>
    <scope>NUCLEOTIDE SEQUENCE [LARGE SCALE GENOMIC DNA]</scope>
    <source>
        <strain evidence="6 7">DSM 13087</strain>
    </source>
</reference>
<name>A0A2W7QD47_9RHOB</name>
<evidence type="ECO:0000256" key="4">
    <source>
        <dbReference type="SAM" id="Phobius"/>
    </source>
</evidence>
<evidence type="ECO:0000256" key="1">
    <source>
        <dbReference type="ARBA" id="ARBA00022692"/>
    </source>
</evidence>
<keyword evidence="3 4" id="KW-0472">Membrane</keyword>
<dbReference type="PANTHER" id="PTHR11360:SF308">
    <property type="entry name" value="BLL3089 PROTEIN"/>
    <property type="match status" value="1"/>
</dbReference>
<keyword evidence="2 4" id="KW-1133">Transmembrane helix</keyword>
<dbReference type="OrthoDB" id="7200137at2"/>
<feature type="domain" description="Major facilitator superfamily (MFS) profile" evidence="5">
    <location>
        <begin position="13"/>
        <end position="392"/>
    </location>
</feature>
<dbReference type="PROSITE" id="PS50850">
    <property type="entry name" value="MFS"/>
    <property type="match status" value="1"/>
</dbReference>
<dbReference type="Pfam" id="PF07690">
    <property type="entry name" value="MFS_1"/>
    <property type="match status" value="1"/>
</dbReference>
<sequence>MPDLKRARPRWQVISALGVVMILTWGSSYYLMTVLAAPVAAATGWGLNAITGALSAGLLTAALISPRVGRMIARYGGRPVLAAGVVALALGLVLLAVAQALWVFWLGWLVLGLGMAATLYDPAFATLGRLYGADARSAITTLTLWGGFASTVCWPLSALMLEMWGWRGVALAYAGLHLCLTLPLVWLVLPREVEAPPPAPDQIAPPQPLSQTEARQLAMMAGLLVLNGLVVVNVSIWLFKLLQAQGITLGQAVALGALIGPAQVGARLIEMAGRGRHHPIWTMIASTGAIGAGLVLLASGAQLPALALILYGAGNGLFSIARGALPLALFGPARFPVLMGRLARPALMAQAVAPMAGAFIISAAGAGVTLYLLAALGLTNMALTWAMWRSTRHPLRA</sequence>
<feature type="transmembrane region" description="Helical" evidence="4">
    <location>
        <begin position="44"/>
        <end position="68"/>
    </location>
</feature>
<feature type="transmembrane region" description="Helical" evidence="4">
    <location>
        <begin position="170"/>
        <end position="189"/>
    </location>
</feature>
<feature type="transmembrane region" description="Helical" evidence="4">
    <location>
        <begin position="305"/>
        <end position="330"/>
    </location>
</feature>
<dbReference type="InterPro" id="IPR011701">
    <property type="entry name" value="MFS"/>
</dbReference>
<dbReference type="AlphaFoldDB" id="A0A2W7QD47"/>
<proteinExistence type="predicted"/>
<dbReference type="STRING" id="121821.GCA_001870675_01971"/>
<evidence type="ECO:0000259" key="5">
    <source>
        <dbReference type="PROSITE" id="PS50850"/>
    </source>
</evidence>
<evidence type="ECO:0000256" key="2">
    <source>
        <dbReference type="ARBA" id="ARBA00022989"/>
    </source>
</evidence>
<protein>
    <submittedName>
        <fullName evidence="6">Putative MFS family arabinose efflux permease</fullName>
    </submittedName>
</protein>
<dbReference type="EMBL" id="QKZQ01000004">
    <property type="protein sequence ID" value="PZX46141.1"/>
    <property type="molecule type" value="Genomic_DNA"/>
</dbReference>
<feature type="transmembrane region" description="Helical" evidence="4">
    <location>
        <begin position="217"/>
        <end position="239"/>
    </location>
</feature>
<keyword evidence="1 4" id="KW-0812">Transmembrane</keyword>
<dbReference type="Proteomes" id="UP000249364">
    <property type="component" value="Unassembled WGS sequence"/>
</dbReference>
<gene>
    <name evidence="6" type="ORF">LY56_01112</name>
</gene>
<evidence type="ECO:0000313" key="7">
    <source>
        <dbReference type="Proteomes" id="UP000249364"/>
    </source>
</evidence>
<feature type="transmembrane region" description="Helical" evidence="4">
    <location>
        <begin position="280"/>
        <end position="299"/>
    </location>
</feature>
<feature type="transmembrane region" description="Helical" evidence="4">
    <location>
        <begin position="80"/>
        <end position="102"/>
    </location>
</feature>
<accession>A0A2W7QD47</accession>
<evidence type="ECO:0000256" key="3">
    <source>
        <dbReference type="ARBA" id="ARBA00023136"/>
    </source>
</evidence>
<comment type="caution">
    <text evidence="6">The sequence shown here is derived from an EMBL/GenBank/DDBJ whole genome shotgun (WGS) entry which is preliminary data.</text>
</comment>
<feature type="transmembrane region" description="Helical" evidence="4">
    <location>
        <begin position="245"/>
        <end position="268"/>
    </location>
</feature>
<dbReference type="InterPro" id="IPR036259">
    <property type="entry name" value="MFS_trans_sf"/>
</dbReference>
<dbReference type="Gene3D" id="1.20.1250.20">
    <property type="entry name" value="MFS general substrate transporter like domains"/>
    <property type="match status" value="1"/>
</dbReference>
<dbReference type="RefSeq" id="WP_071468680.1">
    <property type="nucleotide sequence ID" value="NZ_MEHT01000007.1"/>
</dbReference>
<feature type="transmembrane region" description="Helical" evidence="4">
    <location>
        <begin position="12"/>
        <end position="32"/>
    </location>
</feature>
<organism evidence="6 7">
    <name type="scientific">Roseinatronobacter thiooxidans</name>
    <dbReference type="NCBI Taxonomy" id="121821"/>
    <lineage>
        <taxon>Bacteria</taxon>
        <taxon>Pseudomonadati</taxon>
        <taxon>Pseudomonadota</taxon>
        <taxon>Alphaproteobacteria</taxon>
        <taxon>Rhodobacterales</taxon>
        <taxon>Paracoccaceae</taxon>
        <taxon>Roseinatronobacter</taxon>
    </lineage>
</organism>
<keyword evidence="7" id="KW-1185">Reference proteome</keyword>
<feature type="transmembrane region" description="Helical" evidence="4">
    <location>
        <begin position="142"/>
        <end position="164"/>
    </location>
</feature>
<dbReference type="InterPro" id="IPR020846">
    <property type="entry name" value="MFS_dom"/>
</dbReference>
<dbReference type="SUPFAM" id="SSF103473">
    <property type="entry name" value="MFS general substrate transporter"/>
    <property type="match status" value="1"/>
</dbReference>
<evidence type="ECO:0000313" key="6">
    <source>
        <dbReference type="EMBL" id="PZX46141.1"/>
    </source>
</evidence>